<evidence type="ECO:0000313" key="2">
    <source>
        <dbReference type="EMBL" id="CAA9281779.1"/>
    </source>
</evidence>
<dbReference type="EMBL" id="CADCTG010000297">
    <property type="protein sequence ID" value="CAA9281779.1"/>
    <property type="molecule type" value="Genomic_DNA"/>
</dbReference>
<feature type="compositionally biased region" description="Low complexity" evidence="1">
    <location>
        <begin position="10"/>
        <end position="21"/>
    </location>
</feature>
<sequence>GTRRDRDDGPPAALPGQLPGARGGLVQRLAARLHHLRDRLHRALRISLEPVGGGAGRVADGPAHLPVLQLLRVVDPPLRHAPAVEESGVPGDLQPPHLDAPPVLHGQRDALRRPPRLAGDVLPALRAGDLHADVHPGRDRAGHPALAQRRLAVHRHDDVGVPHLRVHALLLPRRGQRVRAQHAVRQHDPAPPCGPPQPVHHDGAEHEPDVPGDGLAVRHLGPEARPPGPPLQRLRRPARADRHAQDLAHAPGRRRPRGGAAGRV</sequence>
<feature type="region of interest" description="Disordered" evidence="1">
    <location>
        <begin position="1"/>
        <end position="21"/>
    </location>
</feature>
<feature type="region of interest" description="Disordered" evidence="1">
    <location>
        <begin position="177"/>
        <end position="264"/>
    </location>
</feature>
<dbReference type="AlphaFoldDB" id="A0A6J4JLR2"/>
<evidence type="ECO:0000256" key="1">
    <source>
        <dbReference type="SAM" id="MobiDB-lite"/>
    </source>
</evidence>
<feature type="non-terminal residue" evidence="2">
    <location>
        <position position="1"/>
    </location>
</feature>
<accession>A0A6J4JLR2</accession>
<name>A0A6J4JLR2_9PROT</name>
<feature type="compositionally biased region" description="Basic and acidic residues" evidence="1">
    <location>
        <begin position="199"/>
        <end position="209"/>
    </location>
</feature>
<protein>
    <submittedName>
        <fullName evidence="2">Fatty acid hydroxylase family (Carotene hydroxylase/sterol desaturase)</fullName>
    </submittedName>
</protein>
<feature type="compositionally biased region" description="Pro residues" evidence="1">
    <location>
        <begin position="189"/>
        <end position="198"/>
    </location>
</feature>
<organism evidence="2">
    <name type="scientific">uncultured Acetobacteraceae bacterium</name>
    <dbReference type="NCBI Taxonomy" id="169975"/>
    <lineage>
        <taxon>Bacteria</taxon>
        <taxon>Pseudomonadati</taxon>
        <taxon>Pseudomonadota</taxon>
        <taxon>Alphaproteobacteria</taxon>
        <taxon>Acetobacterales</taxon>
        <taxon>Acetobacteraceae</taxon>
        <taxon>environmental samples</taxon>
    </lineage>
</organism>
<feature type="non-terminal residue" evidence="2">
    <location>
        <position position="264"/>
    </location>
</feature>
<proteinExistence type="predicted"/>
<reference evidence="2" key="1">
    <citation type="submission" date="2020-02" db="EMBL/GenBank/DDBJ databases">
        <authorList>
            <person name="Meier V. D."/>
        </authorList>
    </citation>
    <scope>NUCLEOTIDE SEQUENCE</scope>
    <source>
        <strain evidence="2">AVDCRST_MAG08</strain>
    </source>
</reference>
<gene>
    <name evidence="2" type="ORF">AVDCRST_MAG08-3861</name>
</gene>